<keyword evidence="1" id="KW-0732">Signal</keyword>
<dbReference type="Gene3D" id="1.25.40.10">
    <property type="entry name" value="Tetratricopeptide repeat domain"/>
    <property type="match status" value="1"/>
</dbReference>
<organism evidence="2 3">
    <name type="scientific">Chrysochromulina tobinii</name>
    <dbReference type="NCBI Taxonomy" id="1460289"/>
    <lineage>
        <taxon>Eukaryota</taxon>
        <taxon>Haptista</taxon>
        <taxon>Haptophyta</taxon>
        <taxon>Prymnesiophyceae</taxon>
        <taxon>Prymnesiales</taxon>
        <taxon>Chrysochromulinaceae</taxon>
        <taxon>Chrysochromulina</taxon>
    </lineage>
</organism>
<evidence type="ECO:0000313" key="2">
    <source>
        <dbReference type="EMBL" id="KOO27375.1"/>
    </source>
</evidence>
<dbReference type="InterPro" id="IPR011990">
    <property type="entry name" value="TPR-like_helical_dom_sf"/>
</dbReference>
<dbReference type="Proteomes" id="UP000037460">
    <property type="component" value="Unassembled WGS sequence"/>
</dbReference>
<gene>
    <name evidence="2" type="ORF">Ctob_008219</name>
</gene>
<dbReference type="EMBL" id="JWZX01002724">
    <property type="protein sequence ID" value="KOO27375.1"/>
    <property type="molecule type" value="Genomic_DNA"/>
</dbReference>
<dbReference type="SUPFAM" id="SSF48452">
    <property type="entry name" value="TPR-like"/>
    <property type="match status" value="1"/>
</dbReference>
<proteinExistence type="predicted"/>
<protein>
    <submittedName>
        <fullName evidence="2">Uncharacterized protein</fullName>
    </submittedName>
</protein>
<name>A0A0M0JLK6_9EUKA</name>
<keyword evidence="3" id="KW-1185">Reference proteome</keyword>
<reference evidence="3" key="1">
    <citation type="journal article" date="2015" name="PLoS Genet.">
        <title>Genome Sequence and Transcriptome Analyses of Chrysochromulina tobin: Metabolic Tools for Enhanced Algal Fitness in the Prominent Order Prymnesiales (Haptophyceae).</title>
        <authorList>
            <person name="Hovde B.T."/>
            <person name="Deodato C.R."/>
            <person name="Hunsperger H.M."/>
            <person name="Ryken S.A."/>
            <person name="Yost W."/>
            <person name="Jha R.K."/>
            <person name="Patterson J."/>
            <person name="Monnat R.J. Jr."/>
            <person name="Barlow S.B."/>
            <person name="Starkenburg S.R."/>
            <person name="Cattolico R.A."/>
        </authorList>
    </citation>
    <scope>NUCLEOTIDE SEQUENCE</scope>
    <source>
        <strain evidence="3">CCMP291</strain>
    </source>
</reference>
<dbReference type="AlphaFoldDB" id="A0A0M0JLK6"/>
<feature type="chain" id="PRO_5005601874" evidence="1">
    <location>
        <begin position="32"/>
        <end position="412"/>
    </location>
</feature>
<evidence type="ECO:0000313" key="3">
    <source>
        <dbReference type="Proteomes" id="UP000037460"/>
    </source>
</evidence>
<comment type="caution">
    <text evidence="2">The sequence shown here is derived from an EMBL/GenBank/DDBJ whole genome shotgun (WGS) entry which is preliminary data.</text>
</comment>
<evidence type="ECO:0000256" key="1">
    <source>
        <dbReference type="SAM" id="SignalP"/>
    </source>
</evidence>
<sequence>MSSSRGAVGNGAFLRLLVALLLCGLSHVLTASSEELMEIAERLQDGSLDADGLALLEAHAQKNPEDWRTHAMIGQARGFLGVDGAASALRVARVMAPKVPHVAIALARQLRTDGAPEEAVASYQVALELSPTDGSTYIALGEVAATLRSRRCGDGDVAAAAWSTAIELLPQPPPDLPRWLALHLSKCGVEQRSAAIKAGEAAVKLAPKSAEAYEALGAALFTGTPPANLTAKSRTRAARVLRAAIKLRADAAASTSQGAPAAAASGSSIASSASAAALAHYRLSRVLATDPSLILEDGKHLDEAQTALMNEAVELVRAAARLDPAAYEESAKPFRGWEEAVRQNRQADHWSFLERNSMVKAMHGEVEGKQLEAEEDRAILQDEASAEVSETRWKYDFDGGTKKARRREKEEV</sequence>
<accession>A0A0M0JLK6</accession>
<feature type="signal peptide" evidence="1">
    <location>
        <begin position="1"/>
        <end position="31"/>
    </location>
</feature>